<feature type="signal peptide" evidence="2">
    <location>
        <begin position="1"/>
        <end position="31"/>
    </location>
</feature>
<sequence length="445" mass="47699">MTQANYLRFAVPLASAMLLAACGGGSDPAPAATPAPPPVQAPLPQPGNPAPLPPVMSQPVEIIIPPPMPDIVISLPGEALKSDRVVAGITVEPFVQRARETTCGQYSNRLFVANKKYVFSAAEGTCASTVEKYVLYGKTADEKLCSFTMDDLRRAVKRGCTDPALYPLMDNMVSMQVRGETVREGALLEEIRFLPKEGTRLPFYSLARNAHSGVEGARQQVIRDAATLASLWSGPVNKDISPVNFDTEMVIAVFGGNTSACGKFAIRAVRSAGAGLVVEYGQDTVPVGTVCTLAINTPMELVVVDRIDTPVTFTQVAPQAVAFRGLEESNAQTYGDPQRLIIKDAQAWAALWKQHIQLTALPEIDFSKQMVVAAFAGGKAYGGYGIGIGGIERLGGKLRVSVIESAPGRYNRALFTTSLTSPVSFVVLERSDEAVEFVEQMSLYR</sequence>
<evidence type="ECO:0000256" key="1">
    <source>
        <dbReference type="SAM" id="MobiDB-lite"/>
    </source>
</evidence>
<feature type="region of interest" description="Disordered" evidence="1">
    <location>
        <begin position="26"/>
        <end position="54"/>
    </location>
</feature>
<keyword evidence="2" id="KW-0732">Signal</keyword>
<name>A0ABX0M2I8_9BURK</name>
<protein>
    <recommendedName>
        <fullName evidence="5">PrcB C-terminal domain-containing protein</fullName>
    </recommendedName>
</protein>
<proteinExistence type="predicted"/>
<dbReference type="EMBL" id="VVIW01000006">
    <property type="protein sequence ID" value="NHZ41082.1"/>
    <property type="molecule type" value="Genomic_DNA"/>
</dbReference>
<reference evidence="3 4" key="1">
    <citation type="submission" date="2019-09" db="EMBL/GenBank/DDBJ databases">
        <title>Taxonomy of Antarctic Massilia spp.: description of Massilia rubra sp. nov., Massilia aquatica sp. nov., Massilia mucilaginosa sp. nov., Massilia frigida sp. nov. isolated from streams, lakes and regoliths.</title>
        <authorList>
            <person name="Holochova P."/>
            <person name="Sedlacek I."/>
            <person name="Kralova S."/>
            <person name="Maslanova I."/>
            <person name="Busse H.-J."/>
            <person name="Stankova E."/>
            <person name="Vrbovska V."/>
            <person name="Kovarovic V."/>
            <person name="Bartak M."/>
            <person name="Svec P."/>
            <person name="Pantucek R."/>
        </authorList>
    </citation>
    <scope>NUCLEOTIDE SEQUENCE [LARGE SCALE GENOMIC DNA]</scope>
    <source>
        <strain evidence="3 4">CCM 8693</strain>
    </source>
</reference>
<evidence type="ECO:0000256" key="2">
    <source>
        <dbReference type="SAM" id="SignalP"/>
    </source>
</evidence>
<evidence type="ECO:0008006" key="5">
    <source>
        <dbReference type="Google" id="ProtNLM"/>
    </source>
</evidence>
<dbReference type="RefSeq" id="WP_167076874.1">
    <property type="nucleotide sequence ID" value="NZ_VVIW01000006.1"/>
</dbReference>
<feature type="chain" id="PRO_5046993432" description="PrcB C-terminal domain-containing protein" evidence="2">
    <location>
        <begin position="32"/>
        <end position="445"/>
    </location>
</feature>
<dbReference type="Proteomes" id="UP000819052">
    <property type="component" value="Unassembled WGS sequence"/>
</dbReference>
<organism evidence="3 4">
    <name type="scientific">Massilia aquatica</name>
    <dbReference type="NCBI Taxonomy" id="2609000"/>
    <lineage>
        <taxon>Bacteria</taxon>
        <taxon>Pseudomonadati</taxon>
        <taxon>Pseudomonadota</taxon>
        <taxon>Betaproteobacteria</taxon>
        <taxon>Burkholderiales</taxon>
        <taxon>Oxalobacteraceae</taxon>
        <taxon>Telluria group</taxon>
        <taxon>Massilia</taxon>
    </lineage>
</organism>
<evidence type="ECO:0000313" key="4">
    <source>
        <dbReference type="Proteomes" id="UP000819052"/>
    </source>
</evidence>
<evidence type="ECO:0000313" key="3">
    <source>
        <dbReference type="EMBL" id="NHZ41082.1"/>
    </source>
</evidence>
<gene>
    <name evidence="3" type="ORF">F1609_13085</name>
</gene>
<keyword evidence="4" id="KW-1185">Reference proteome</keyword>
<comment type="caution">
    <text evidence="3">The sequence shown here is derived from an EMBL/GenBank/DDBJ whole genome shotgun (WGS) entry which is preliminary data.</text>
</comment>
<accession>A0ABX0M2I8</accession>
<feature type="compositionally biased region" description="Pro residues" evidence="1">
    <location>
        <begin position="31"/>
        <end position="54"/>
    </location>
</feature>